<evidence type="ECO:0000313" key="5">
    <source>
        <dbReference type="Proteomes" id="UP001457282"/>
    </source>
</evidence>
<evidence type="ECO:0000256" key="2">
    <source>
        <dbReference type="PROSITE-ProRule" id="PRU00176"/>
    </source>
</evidence>
<dbReference type="GO" id="GO:0003723">
    <property type="term" value="F:RNA binding"/>
    <property type="evidence" value="ECO:0007669"/>
    <property type="project" value="UniProtKB-UniRule"/>
</dbReference>
<evidence type="ECO:0000256" key="1">
    <source>
        <dbReference type="ARBA" id="ARBA00022884"/>
    </source>
</evidence>
<dbReference type="SUPFAM" id="SSF54928">
    <property type="entry name" value="RNA-binding domain, RBD"/>
    <property type="match status" value="1"/>
</dbReference>
<organism evidence="4 5">
    <name type="scientific">Rubus argutus</name>
    <name type="common">Southern blackberry</name>
    <dbReference type="NCBI Taxonomy" id="59490"/>
    <lineage>
        <taxon>Eukaryota</taxon>
        <taxon>Viridiplantae</taxon>
        <taxon>Streptophyta</taxon>
        <taxon>Embryophyta</taxon>
        <taxon>Tracheophyta</taxon>
        <taxon>Spermatophyta</taxon>
        <taxon>Magnoliopsida</taxon>
        <taxon>eudicotyledons</taxon>
        <taxon>Gunneridae</taxon>
        <taxon>Pentapetalae</taxon>
        <taxon>rosids</taxon>
        <taxon>fabids</taxon>
        <taxon>Rosales</taxon>
        <taxon>Rosaceae</taxon>
        <taxon>Rosoideae</taxon>
        <taxon>Rosoideae incertae sedis</taxon>
        <taxon>Rubus</taxon>
    </lineage>
</organism>
<evidence type="ECO:0000259" key="3">
    <source>
        <dbReference type="PROSITE" id="PS50102"/>
    </source>
</evidence>
<dbReference type="AlphaFoldDB" id="A0AAW1XMX6"/>
<dbReference type="Gene3D" id="3.30.70.330">
    <property type="match status" value="1"/>
</dbReference>
<name>A0AAW1XMX6_RUBAR</name>
<proteinExistence type="predicted"/>
<accession>A0AAW1XMX6</accession>
<gene>
    <name evidence="4" type="ORF">M0R45_014019</name>
</gene>
<dbReference type="Pfam" id="PF00076">
    <property type="entry name" value="RRM_1"/>
    <property type="match status" value="1"/>
</dbReference>
<reference evidence="4 5" key="1">
    <citation type="journal article" date="2023" name="G3 (Bethesda)">
        <title>A chromosome-length genome assembly and annotation of blackberry (Rubus argutus, cv. 'Hillquist').</title>
        <authorList>
            <person name="Bruna T."/>
            <person name="Aryal R."/>
            <person name="Dudchenko O."/>
            <person name="Sargent D.J."/>
            <person name="Mead D."/>
            <person name="Buti M."/>
            <person name="Cavallini A."/>
            <person name="Hytonen T."/>
            <person name="Andres J."/>
            <person name="Pham M."/>
            <person name="Weisz D."/>
            <person name="Mascagni F."/>
            <person name="Usai G."/>
            <person name="Natali L."/>
            <person name="Bassil N."/>
            <person name="Fernandez G.E."/>
            <person name="Lomsadze A."/>
            <person name="Armour M."/>
            <person name="Olukolu B."/>
            <person name="Poorten T."/>
            <person name="Britton C."/>
            <person name="Davik J."/>
            <person name="Ashrafi H."/>
            <person name="Aiden E.L."/>
            <person name="Borodovsky M."/>
            <person name="Worthington M."/>
        </authorList>
    </citation>
    <scope>NUCLEOTIDE SEQUENCE [LARGE SCALE GENOMIC DNA]</scope>
    <source>
        <strain evidence="4">PI 553951</strain>
    </source>
</reference>
<feature type="domain" description="RRM" evidence="3">
    <location>
        <begin position="46"/>
        <end position="124"/>
    </location>
</feature>
<protein>
    <recommendedName>
        <fullName evidence="3">RRM domain-containing protein</fullName>
    </recommendedName>
</protein>
<dbReference type="InterPro" id="IPR035979">
    <property type="entry name" value="RBD_domain_sf"/>
</dbReference>
<dbReference type="InterPro" id="IPR000504">
    <property type="entry name" value="RRM_dom"/>
</dbReference>
<dbReference type="EMBL" id="JBEDUW010000003">
    <property type="protein sequence ID" value="KAK9937215.1"/>
    <property type="molecule type" value="Genomic_DNA"/>
</dbReference>
<dbReference type="CDD" id="cd00590">
    <property type="entry name" value="RRM_SF"/>
    <property type="match status" value="1"/>
</dbReference>
<dbReference type="PROSITE" id="PS50102">
    <property type="entry name" value="RRM"/>
    <property type="match status" value="1"/>
</dbReference>
<sequence>MLAASLSFPSYNYGKPTHTLPASVSNRTEPKSLKLTASFYDYPLASRIMVKNIPYSTSENSLQEKFSNFGQIAEVKLLKDEASKRSKGFAFIQYTNQDDAMLALENMDRQNFDGRVIYVELAKPGKDAYTEYPKTTGPPKKQYLQQQEEVTDCWY</sequence>
<dbReference type="SMART" id="SM00360">
    <property type="entry name" value="RRM"/>
    <property type="match status" value="1"/>
</dbReference>
<dbReference type="InterPro" id="IPR012677">
    <property type="entry name" value="Nucleotide-bd_a/b_plait_sf"/>
</dbReference>
<dbReference type="InterPro" id="IPR052462">
    <property type="entry name" value="SLIRP/GR-RBP-like"/>
</dbReference>
<evidence type="ECO:0000313" key="4">
    <source>
        <dbReference type="EMBL" id="KAK9937215.1"/>
    </source>
</evidence>
<keyword evidence="1 2" id="KW-0694">RNA-binding</keyword>
<dbReference type="Proteomes" id="UP001457282">
    <property type="component" value="Unassembled WGS sequence"/>
</dbReference>
<keyword evidence="5" id="KW-1185">Reference proteome</keyword>
<comment type="caution">
    <text evidence="4">The sequence shown here is derived from an EMBL/GenBank/DDBJ whole genome shotgun (WGS) entry which is preliminary data.</text>
</comment>
<dbReference type="PANTHER" id="PTHR48027">
    <property type="entry name" value="HETEROGENEOUS NUCLEAR RIBONUCLEOPROTEIN 87F-RELATED"/>
    <property type="match status" value="1"/>
</dbReference>